<evidence type="ECO:0000256" key="9">
    <source>
        <dbReference type="ARBA" id="ARBA00022989"/>
    </source>
</evidence>
<dbReference type="Gene3D" id="1.20.120.1760">
    <property type="match status" value="1"/>
</dbReference>
<accession>A0A0F9KPZ8</accession>
<feature type="transmembrane region" description="Helical" evidence="15">
    <location>
        <begin position="16"/>
        <end position="36"/>
    </location>
</feature>
<feature type="transmembrane region" description="Helical" evidence="15">
    <location>
        <begin position="136"/>
        <end position="155"/>
    </location>
</feature>
<evidence type="ECO:0000256" key="10">
    <source>
        <dbReference type="ARBA" id="ARBA00023098"/>
    </source>
</evidence>
<dbReference type="EC" id="2.7.8.8" evidence="4"/>
<evidence type="ECO:0000256" key="2">
    <source>
        <dbReference type="ARBA" id="ARBA00004127"/>
    </source>
</evidence>
<feature type="transmembrane region" description="Helical" evidence="15">
    <location>
        <begin position="106"/>
        <end position="124"/>
    </location>
</feature>
<evidence type="ECO:0000256" key="6">
    <source>
        <dbReference type="ARBA" id="ARBA00022516"/>
    </source>
</evidence>
<sequence>MQYGPSGPSEEIMKKGIYLLPNSITLCGMFAGFFAIVSALQGSYVIASWSIFIGTIFDGLDGTVARLTHTTSKFGIELDSLSDVIAFGVAPAVLVYTWALTPFGRVGWAVAFLFTACGAMRLARFNIQKETTEKKYFTGMPIPAAAGLILSHVLFFDYMGWSAERSIYILFLTTMISFLMVSTLRFRSQKEFNLKRRKPFLALVFFVLLVSVIVMHPEISLFTIGAIYMWGGIAENVYLLLTRSRRAEKA</sequence>
<protein>
    <recommendedName>
        <fullName evidence="5">CDP-diacylglycerol--serine O-phosphatidyltransferase</fullName>
        <ecNumber evidence="4">2.7.8.8</ecNumber>
    </recommendedName>
    <alternativeName>
        <fullName evidence="14">Phosphatidylserine synthase</fullName>
    </alternativeName>
</protein>
<keyword evidence="12" id="KW-0594">Phospholipid biosynthesis</keyword>
<dbReference type="EMBL" id="LAZR01014443">
    <property type="protein sequence ID" value="KKM17475.1"/>
    <property type="molecule type" value="Genomic_DNA"/>
</dbReference>
<proteinExistence type="inferred from homology"/>
<organism evidence="16">
    <name type="scientific">marine sediment metagenome</name>
    <dbReference type="NCBI Taxonomy" id="412755"/>
    <lineage>
        <taxon>unclassified sequences</taxon>
        <taxon>metagenomes</taxon>
        <taxon>ecological metagenomes</taxon>
    </lineage>
</organism>
<dbReference type="GO" id="GO:0012505">
    <property type="term" value="C:endomembrane system"/>
    <property type="evidence" value="ECO:0007669"/>
    <property type="project" value="UniProtKB-SubCell"/>
</dbReference>
<dbReference type="InterPro" id="IPR004533">
    <property type="entry name" value="CDP-diaglyc--ser_O-PTrfase"/>
</dbReference>
<dbReference type="PANTHER" id="PTHR14269:SF61">
    <property type="entry name" value="CDP-DIACYLGLYCEROL--SERINE O-PHOSPHATIDYLTRANSFERASE"/>
    <property type="match status" value="1"/>
</dbReference>
<evidence type="ECO:0000256" key="3">
    <source>
        <dbReference type="ARBA" id="ARBA00010441"/>
    </source>
</evidence>
<evidence type="ECO:0000256" key="8">
    <source>
        <dbReference type="ARBA" id="ARBA00022692"/>
    </source>
</evidence>
<evidence type="ECO:0000256" key="12">
    <source>
        <dbReference type="ARBA" id="ARBA00023209"/>
    </source>
</evidence>
<feature type="transmembrane region" description="Helical" evidence="15">
    <location>
        <begin position="81"/>
        <end position="100"/>
    </location>
</feature>
<name>A0A0F9KPZ8_9ZZZZ</name>
<evidence type="ECO:0000256" key="7">
    <source>
        <dbReference type="ARBA" id="ARBA00022679"/>
    </source>
</evidence>
<dbReference type="PROSITE" id="PS00379">
    <property type="entry name" value="CDP_ALCOHOL_P_TRANSF"/>
    <property type="match status" value="1"/>
</dbReference>
<dbReference type="InterPro" id="IPR000462">
    <property type="entry name" value="CDP-OH_P_trans"/>
</dbReference>
<comment type="subcellular location">
    <subcellularLocation>
        <location evidence="2">Endomembrane system</location>
        <topology evidence="2">Multi-pass membrane protein</topology>
    </subcellularLocation>
</comment>
<keyword evidence="11 15" id="KW-0472">Membrane</keyword>
<dbReference type="InterPro" id="IPR043130">
    <property type="entry name" value="CDP-OH_PTrfase_TM_dom"/>
</dbReference>
<dbReference type="InterPro" id="IPR048254">
    <property type="entry name" value="CDP_ALCOHOL_P_TRANSF_CS"/>
</dbReference>
<comment type="similarity">
    <text evidence="3">Belongs to the CDP-alcohol phosphatidyltransferase class-I family.</text>
</comment>
<dbReference type="GO" id="GO:0016020">
    <property type="term" value="C:membrane"/>
    <property type="evidence" value="ECO:0007669"/>
    <property type="project" value="InterPro"/>
</dbReference>
<feature type="transmembrane region" description="Helical" evidence="15">
    <location>
        <begin position="42"/>
        <end position="60"/>
    </location>
</feature>
<evidence type="ECO:0000256" key="4">
    <source>
        <dbReference type="ARBA" id="ARBA00013174"/>
    </source>
</evidence>
<evidence type="ECO:0000256" key="1">
    <source>
        <dbReference type="ARBA" id="ARBA00000287"/>
    </source>
</evidence>
<feature type="transmembrane region" description="Helical" evidence="15">
    <location>
        <begin position="221"/>
        <end position="241"/>
    </location>
</feature>
<dbReference type="PANTHER" id="PTHR14269">
    <property type="entry name" value="CDP-DIACYLGLYCEROL--GLYCEROL-3-PHOSPHATE 3-PHOSPHATIDYLTRANSFERASE-RELATED"/>
    <property type="match status" value="1"/>
</dbReference>
<keyword evidence="6" id="KW-0444">Lipid biosynthesis</keyword>
<evidence type="ECO:0000256" key="11">
    <source>
        <dbReference type="ARBA" id="ARBA00023136"/>
    </source>
</evidence>
<dbReference type="NCBIfam" id="TIGR00473">
    <property type="entry name" value="pssA"/>
    <property type="match status" value="1"/>
</dbReference>
<reference evidence="16" key="1">
    <citation type="journal article" date="2015" name="Nature">
        <title>Complex archaea that bridge the gap between prokaryotes and eukaryotes.</title>
        <authorList>
            <person name="Spang A."/>
            <person name="Saw J.H."/>
            <person name="Jorgensen S.L."/>
            <person name="Zaremba-Niedzwiedzka K."/>
            <person name="Martijn J."/>
            <person name="Lind A.E."/>
            <person name="van Eijk R."/>
            <person name="Schleper C."/>
            <person name="Guy L."/>
            <person name="Ettema T.J."/>
        </authorList>
    </citation>
    <scope>NUCLEOTIDE SEQUENCE</scope>
</reference>
<keyword evidence="13" id="KW-1208">Phospholipid metabolism</keyword>
<keyword evidence="10" id="KW-0443">Lipid metabolism</keyword>
<feature type="transmembrane region" description="Helical" evidence="15">
    <location>
        <begin position="167"/>
        <end position="186"/>
    </location>
</feature>
<evidence type="ECO:0000256" key="14">
    <source>
        <dbReference type="ARBA" id="ARBA00032361"/>
    </source>
</evidence>
<dbReference type="Pfam" id="PF01066">
    <property type="entry name" value="CDP-OH_P_transf"/>
    <property type="match status" value="1"/>
</dbReference>
<gene>
    <name evidence="16" type="ORF">LCGC14_1675400</name>
</gene>
<keyword evidence="9 15" id="KW-1133">Transmembrane helix</keyword>
<comment type="caution">
    <text evidence="16">The sequence shown here is derived from an EMBL/GenBank/DDBJ whole genome shotgun (WGS) entry which is preliminary data.</text>
</comment>
<feature type="transmembrane region" description="Helical" evidence="15">
    <location>
        <begin position="198"/>
        <end position="215"/>
    </location>
</feature>
<evidence type="ECO:0000256" key="5">
    <source>
        <dbReference type="ARBA" id="ARBA00017171"/>
    </source>
</evidence>
<dbReference type="GO" id="GO:0008654">
    <property type="term" value="P:phospholipid biosynthetic process"/>
    <property type="evidence" value="ECO:0007669"/>
    <property type="project" value="UniProtKB-KW"/>
</dbReference>
<evidence type="ECO:0000256" key="15">
    <source>
        <dbReference type="SAM" id="Phobius"/>
    </source>
</evidence>
<comment type="catalytic activity">
    <reaction evidence="1">
        <text>a CDP-1,2-diacyl-sn-glycerol + L-serine = a 1,2-diacyl-sn-glycero-3-phospho-L-serine + CMP + H(+)</text>
        <dbReference type="Rhea" id="RHEA:16913"/>
        <dbReference type="ChEBI" id="CHEBI:15378"/>
        <dbReference type="ChEBI" id="CHEBI:33384"/>
        <dbReference type="ChEBI" id="CHEBI:57262"/>
        <dbReference type="ChEBI" id="CHEBI:58332"/>
        <dbReference type="ChEBI" id="CHEBI:60377"/>
        <dbReference type="EC" id="2.7.8.8"/>
    </reaction>
</comment>
<dbReference type="AlphaFoldDB" id="A0A0F9KPZ8"/>
<evidence type="ECO:0000256" key="13">
    <source>
        <dbReference type="ARBA" id="ARBA00023264"/>
    </source>
</evidence>
<keyword evidence="8 15" id="KW-0812">Transmembrane</keyword>
<dbReference type="GO" id="GO:0003882">
    <property type="term" value="F:CDP-diacylglycerol-serine O-phosphatidyltransferase activity"/>
    <property type="evidence" value="ECO:0007669"/>
    <property type="project" value="UniProtKB-EC"/>
</dbReference>
<keyword evidence="7" id="KW-0808">Transferase</keyword>
<evidence type="ECO:0000313" key="16">
    <source>
        <dbReference type="EMBL" id="KKM17475.1"/>
    </source>
</evidence>
<dbReference type="InterPro" id="IPR050324">
    <property type="entry name" value="CDP-alcohol_PTase-I"/>
</dbReference>